<dbReference type="EMBL" id="RPOK01000001">
    <property type="protein sequence ID" value="RPJ68508.1"/>
    <property type="molecule type" value="Genomic_DNA"/>
</dbReference>
<dbReference type="AlphaFoldDB" id="A0A3N5ZE18"/>
<evidence type="ECO:0000259" key="1">
    <source>
        <dbReference type="Pfam" id="PF00534"/>
    </source>
</evidence>
<keyword evidence="3" id="KW-1185">Reference proteome</keyword>
<gene>
    <name evidence="2" type="ORF">DRW07_03640</name>
</gene>
<dbReference type="Pfam" id="PF00534">
    <property type="entry name" value="Glycos_transf_1"/>
    <property type="match status" value="1"/>
</dbReference>
<dbReference type="InterPro" id="IPR050194">
    <property type="entry name" value="Glycosyltransferase_grp1"/>
</dbReference>
<evidence type="ECO:0000313" key="2">
    <source>
        <dbReference type="EMBL" id="RPJ68508.1"/>
    </source>
</evidence>
<dbReference type="RefSeq" id="WP_124026509.1">
    <property type="nucleotide sequence ID" value="NZ_JBHRSN010000005.1"/>
</dbReference>
<feature type="domain" description="Glycosyl transferase family 1" evidence="1">
    <location>
        <begin position="178"/>
        <end position="329"/>
    </location>
</feature>
<accession>A0A3N5ZE18</accession>
<proteinExistence type="predicted"/>
<dbReference type="GO" id="GO:0016757">
    <property type="term" value="F:glycosyltransferase activity"/>
    <property type="evidence" value="ECO:0007669"/>
    <property type="project" value="InterPro"/>
</dbReference>
<dbReference type="InterPro" id="IPR001296">
    <property type="entry name" value="Glyco_trans_1"/>
</dbReference>
<dbReference type="PANTHER" id="PTHR45947">
    <property type="entry name" value="SULFOQUINOVOSYL TRANSFERASE SQD2"/>
    <property type="match status" value="1"/>
</dbReference>
<dbReference type="Gene3D" id="3.40.50.2000">
    <property type="entry name" value="Glycogen Phosphorylase B"/>
    <property type="match status" value="1"/>
</dbReference>
<dbReference type="Proteomes" id="UP000275281">
    <property type="component" value="Unassembled WGS sequence"/>
</dbReference>
<evidence type="ECO:0000313" key="3">
    <source>
        <dbReference type="Proteomes" id="UP000275281"/>
    </source>
</evidence>
<dbReference type="SUPFAM" id="SSF53756">
    <property type="entry name" value="UDP-Glycosyltransferase/glycogen phosphorylase"/>
    <property type="match status" value="1"/>
</dbReference>
<protein>
    <submittedName>
        <fullName evidence="2">Glycosyltransferase family 1 protein</fullName>
    </submittedName>
</protein>
<comment type="caution">
    <text evidence="2">The sequence shown here is derived from an EMBL/GenBank/DDBJ whole genome shotgun (WGS) entry which is preliminary data.</text>
</comment>
<reference evidence="2 3" key="1">
    <citation type="submission" date="2018-11" db="EMBL/GenBank/DDBJ databases">
        <authorList>
            <person name="Ye M.-Q."/>
            <person name="Du Z.-J."/>
        </authorList>
    </citation>
    <scope>NUCLEOTIDE SEQUENCE [LARGE SCALE GENOMIC DNA]</scope>
    <source>
        <strain evidence="2 3">U0105</strain>
    </source>
</reference>
<name>A0A3N5ZE18_9ALTE</name>
<keyword evidence="2" id="KW-0808">Transferase</keyword>
<dbReference type="PANTHER" id="PTHR45947:SF3">
    <property type="entry name" value="SULFOQUINOVOSYL TRANSFERASE SQD2"/>
    <property type="match status" value="1"/>
</dbReference>
<organism evidence="2 3">
    <name type="scientific">Alteromonas sediminis</name>
    <dbReference type="NCBI Taxonomy" id="2259342"/>
    <lineage>
        <taxon>Bacteria</taxon>
        <taxon>Pseudomonadati</taxon>
        <taxon>Pseudomonadota</taxon>
        <taxon>Gammaproteobacteria</taxon>
        <taxon>Alteromonadales</taxon>
        <taxon>Alteromonadaceae</taxon>
        <taxon>Alteromonas/Salinimonas group</taxon>
        <taxon>Alteromonas</taxon>
    </lineage>
</organism>
<dbReference type="OrthoDB" id="9070341at2"/>
<sequence>MKILLIQQPYLTKYRLPVFEELAKDYKTYVLASMDKSYGVDDLTSSLFTFIEAKEVSFFNKKFFWQEKLVSTFLQKKPDVLFLSANPRYISNWVLLLLSIAFGTKVVLHGQGFYDKDVGFFRKSLANLYSFLCHQYLCYTDTCKISLKGTRLFKKSVTVENSIVNNYPVCHKTINTGILYIGRLREGSNLKLLLEIMPELNRLHRAELFVVGDGADSSSLIEQYKNCPFIHFEGEIYDGKTISEISEGCCLGCYPGNAGLSVLHFMSLSLPPVIHSSLREHMGPEPSYVNHEFDGFYFEKGDKDSLFGVLHNALSNKKNLEQMQLNAFKKYKTITEPSLASRIKRVLSNQ</sequence>